<proteinExistence type="predicted"/>
<dbReference type="KEGG" id="pdu:PDUR_23665"/>
<dbReference type="STRING" id="44251.PDUR_23665"/>
<reference evidence="2 3" key="1">
    <citation type="submission" date="2014-08" db="EMBL/GenBank/DDBJ databases">
        <title>Comparative genomics of the Paenibacillus odorifer group.</title>
        <authorList>
            <person name="den Bakker H.C."/>
            <person name="Tsai Y.-C."/>
            <person name="Martin N."/>
            <person name="Korlach J."/>
            <person name="Wiedmann M."/>
        </authorList>
    </citation>
    <scope>NUCLEOTIDE SEQUENCE [LARGE SCALE GENOMIC DNA]</scope>
    <source>
        <strain evidence="2 3">DSM 1735</strain>
    </source>
</reference>
<evidence type="ECO:0000313" key="2">
    <source>
        <dbReference type="EMBL" id="AIQ14550.1"/>
    </source>
</evidence>
<sequence>MRVLNAIGILIIVSLLSSSCVNNVGNNNITQTEMAESKVTEAKAVNDEEFFGDWKIDSVAAYGRVSTLEDIAINELLGKKLTYSSQSIIFND</sequence>
<feature type="chain" id="PRO_5038770317" evidence="1">
    <location>
        <begin position="24"/>
        <end position="92"/>
    </location>
</feature>
<dbReference type="EMBL" id="CP009288">
    <property type="protein sequence ID" value="AIQ14550.1"/>
    <property type="molecule type" value="Genomic_DNA"/>
</dbReference>
<protein>
    <submittedName>
        <fullName evidence="2">Uncharacterized protein</fullName>
    </submittedName>
</protein>
<dbReference type="Proteomes" id="UP000029409">
    <property type="component" value="Chromosome"/>
</dbReference>
<accession>A0A089HUW0</accession>
<keyword evidence="3" id="KW-1185">Reference proteome</keyword>
<feature type="signal peptide" evidence="1">
    <location>
        <begin position="1"/>
        <end position="23"/>
    </location>
</feature>
<dbReference type="AlphaFoldDB" id="A0A089HUW0"/>
<organism evidence="2 3">
    <name type="scientific">Paenibacillus durus</name>
    <name type="common">Paenibacillus azotofixans</name>
    <dbReference type="NCBI Taxonomy" id="44251"/>
    <lineage>
        <taxon>Bacteria</taxon>
        <taxon>Bacillati</taxon>
        <taxon>Bacillota</taxon>
        <taxon>Bacilli</taxon>
        <taxon>Bacillales</taxon>
        <taxon>Paenibacillaceae</taxon>
        <taxon>Paenibacillus</taxon>
    </lineage>
</organism>
<name>A0A089HUW0_PAEDU</name>
<keyword evidence="1" id="KW-0732">Signal</keyword>
<dbReference type="PROSITE" id="PS51257">
    <property type="entry name" value="PROKAR_LIPOPROTEIN"/>
    <property type="match status" value="1"/>
</dbReference>
<evidence type="ECO:0000256" key="1">
    <source>
        <dbReference type="SAM" id="SignalP"/>
    </source>
</evidence>
<dbReference type="RefSeq" id="WP_042208306.1">
    <property type="nucleotide sequence ID" value="NZ_CP009288.1"/>
</dbReference>
<gene>
    <name evidence="2" type="ORF">PDUR_23665</name>
</gene>
<evidence type="ECO:0000313" key="3">
    <source>
        <dbReference type="Proteomes" id="UP000029409"/>
    </source>
</evidence>